<organism evidence="1">
    <name type="scientific">gut metagenome</name>
    <dbReference type="NCBI Taxonomy" id="749906"/>
    <lineage>
        <taxon>unclassified sequences</taxon>
        <taxon>metagenomes</taxon>
        <taxon>organismal metagenomes</taxon>
    </lineage>
</organism>
<evidence type="ECO:0000313" key="1">
    <source>
        <dbReference type="EMBL" id="EJX07989.1"/>
    </source>
</evidence>
<proteinExistence type="predicted"/>
<protein>
    <submittedName>
        <fullName evidence="1">Uncharacterized protein</fullName>
    </submittedName>
</protein>
<gene>
    <name evidence="1" type="ORF">EVA_03902</name>
</gene>
<dbReference type="AlphaFoldDB" id="J9GKU8"/>
<dbReference type="EMBL" id="AMCI01000737">
    <property type="protein sequence ID" value="EJX07989.1"/>
    <property type="molecule type" value="Genomic_DNA"/>
</dbReference>
<accession>J9GKU8</accession>
<sequence>MKALYDKIHQAVTHYLPEVEIPEGIAVAAIQDVLDQVLFEHPEIFWCSSTFDYHEDRHVVVFHYLFSKEETEEMSRKKGFPLLRLLPKRLFGFMKRRASLEEAEDWEAADVTTYEPYFPLSDEPETEKGASHSTIRQLFNGETTRAHSTDRIFASVFSPAEVKVQSLLNIEIYLHLLEEARWIVSLAKPVNSKAVRNGYLPFTCMLTQGDKVTVRFQIGNDEVSHSAQYLINWEGMYTQCCFQYLVPDTLNCNKLKCEVAFEVNDRLIGRMKFCVKVVESPRFYYPEISTIHCEEEQSLRIEG</sequence>
<reference evidence="1" key="1">
    <citation type="journal article" date="2012" name="PLoS ONE">
        <title>Gene sets for utilization of primary and secondary nutrition supplies in the distal gut of endangered iberian lynx.</title>
        <authorList>
            <person name="Alcaide M."/>
            <person name="Messina E."/>
            <person name="Richter M."/>
            <person name="Bargiela R."/>
            <person name="Peplies J."/>
            <person name="Huws S.A."/>
            <person name="Newbold C.J."/>
            <person name="Golyshin P.N."/>
            <person name="Simon M.A."/>
            <person name="Lopez G."/>
            <person name="Yakimov M.M."/>
            <person name="Ferrer M."/>
        </authorList>
    </citation>
    <scope>NUCLEOTIDE SEQUENCE</scope>
</reference>
<name>J9GKU8_9ZZZZ</name>
<comment type="caution">
    <text evidence="1">The sequence shown here is derived from an EMBL/GenBank/DDBJ whole genome shotgun (WGS) entry which is preliminary data.</text>
</comment>